<dbReference type="SUPFAM" id="SSF56672">
    <property type="entry name" value="DNA/RNA polymerases"/>
    <property type="match status" value="1"/>
</dbReference>
<dbReference type="Proteomes" id="UP000070544">
    <property type="component" value="Unassembled WGS sequence"/>
</dbReference>
<evidence type="ECO:0000313" key="1">
    <source>
        <dbReference type="EMBL" id="KXS08788.1"/>
    </source>
</evidence>
<dbReference type="Gene3D" id="3.10.10.10">
    <property type="entry name" value="HIV Type 1 Reverse Transcriptase, subunit A, domain 1"/>
    <property type="match status" value="1"/>
</dbReference>
<name>A0A138ZW96_GONPJ</name>
<organism evidence="1 2">
    <name type="scientific">Gonapodya prolifera (strain JEL478)</name>
    <name type="common">Monoblepharis prolifera</name>
    <dbReference type="NCBI Taxonomy" id="1344416"/>
    <lineage>
        <taxon>Eukaryota</taxon>
        <taxon>Fungi</taxon>
        <taxon>Fungi incertae sedis</taxon>
        <taxon>Chytridiomycota</taxon>
        <taxon>Chytridiomycota incertae sedis</taxon>
        <taxon>Monoblepharidomycetes</taxon>
        <taxon>Monoblepharidales</taxon>
        <taxon>Gonapodyaceae</taxon>
        <taxon>Gonapodya</taxon>
    </lineage>
</organism>
<dbReference type="EMBL" id="KQ965990">
    <property type="protein sequence ID" value="KXS08788.1"/>
    <property type="molecule type" value="Genomic_DNA"/>
</dbReference>
<evidence type="ECO:0000313" key="2">
    <source>
        <dbReference type="Proteomes" id="UP000070544"/>
    </source>
</evidence>
<dbReference type="AlphaFoldDB" id="A0A138ZW96"/>
<protein>
    <submittedName>
        <fullName evidence="1">Uncharacterized protein</fullName>
    </submittedName>
</protein>
<keyword evidence="2" id="KW-1185">Reference proteome</keyword>
<proteinExistence type="predicted"/>
<accession>A0A138ZW96</accession>
<reference evidence="1 2" key="1">
    <citation type="journal article" date="2015" name="Genome Biol. Evol.">
        <title>Phylogenomic analyses indicate that early fungi evolved digesting cell walls of algal ancestors of land plants.</title>
        <authorList>
            <person name="Chang Y."/>
            <person name="Wang S."/>
            <person name="Sekimoto S."/>
            <person name="Aerts A.L."/>
            <person name="Choi C."/>
            <person name="Clum A."/>
            <person name="LaButti K.M."/>
            <person name="Lindquist E.A."/>
            <person name="Yee Ngan C."/>
            <person name="Ohm R.A."/>
            <person name="Salamov A.A."/>
            <person name="Grigoriev I.V."/>
            <person name="Spatafora J.W."/>
            <person name="Berbee M.L."/>
        </authorList>
    </citation>
    <scope>NUCLEOTIDE SEQUENCE [LARGE SCALE GENOMIC DNA]</scope>
    <source>
        <strain evidence="1 2">JEL478</strain>
    </source>
</reference>
<sequence length="112" mass="12412">THRGLYQFCLMPFGLTNAPAMFQRLGDATLCYYVQTGFGAYPNRGLPVGYSLHHKSSNGRHNTEASCIGSLSQYFLFIGDMCCWSNVPQSGASSRQTGLSGFRLRLQTQSLY</sequence>
<feature type="non-terminal residue" evidence="1">
    <location>
        <position position="1"/>
    </location>
</feature>
<gene>
    <name evidence="1" type="ORF">M427DRAFT_106387</name>
</gene>
<dbReference type="InterPro" id="IPR043502">
    <property type="entry name" value="DNA/RNA_pol_sf"/>
</dbReference>